<keyword evidence="2" id="KW-0732">Signal</keyword>
<feature type="chain" id="PRO_5042091723" evidence="2">
    <location>
        <begin position="19"/>
        <end position="323"/>
    </location>
</feature>
<reference evidence="4" key="1">
    <citation type="submission" date="2020-05" db="EMBL/GenBank/DDBJ databases">
        <title>Phylogenomic resolution of chytrid fungi.</title>
        <authorList>
            <person name="Stajich J.E."/>
            <person name="Amses K."/>
            <person name="Simmons R."/>
            <person name="Seto K."/>
            <person name="Myers J."/>
            <person name="Bonds A."/>
            <person name="Quandt C.A."/>
            <person name="Barry K."/>
            <person name="Liu P."/>
            <person name="Grigoriev I."/>
            <person name="Longcore J.E."/>
            <person name="James T.Y."/>
        </authorList>
    </citation>
    <scope>NUCLEOTIDE SEQUENCE</scope>
    <source>
        <strain evidence="4">JEL0318</strain>
    </source>
</reference>
<evidence type="ECO:0000313" key="5">
    <source>
        <dbReference type="Proteomes" id="UP001212841"/>
    </source>
</evidence>
<proteinExistence type="inferred from homology"/>
<gene>
    <name evidence="4" type="primary">LAMA1</name>
    <name evidence="4" type="ORF">HK097_011635</name>
</gene>
<feature type="signal peptide" evidence="2">
    <location>
        <begin position="1"/>
        <end position="18"/>
    </location>
</feature>
<dbReference type="InterPro" id="IPR013320">
    <property type="entry name" value="ConA-like_dom_sf"/>
</dbReference>
<name>A0AAD5S8M0_9FUNG</name>
<dbReference type="PANTHER" id="PTHR10963">
    <property type="entry name" value="GLYCOSYL HYDROLASE-RELATED"/>
    <property type="match status" value="1"/>
</dbReference>
<dbReference type="AlphaFoldDB" id="A0AAD5S8M0"/>
<dbReference type="PANTHER" id="PTHR10963:SF55">
    <property type="entry name" value="GLYCOSIDE HYDROLASE FAMILY 16 PROTEIN"/>
    <property type="match status" value="1"/>
</dbReference>
<comment type="caution">
    <text evidence="4">The sequence shown here is derived from an EMBL/GenBank/DDBJ whole genome shotgun (WGS) entry which is preliminary data.</text>
</comment>
<accession>A0AAD5S8M0</accession>
<dbReference type="EMBL" id="JADGJD010000982">
    <property type="protein sequence ID" value="KAJ3047329.1"/>
    <property type="molecule type" value="Genomic_DNA"/>
</dbReference>
<evidence type="ECO:0000256" key="1">
    <source>
        <dbReference type="ARBA" id="ARBA00006865"/>
    </source>
</evidence>
<evidence type="ECO:0000256" key="2">
    <source>
        <dbReference type="SAM" id="SignalP"/>
    </source>
</evidence>
<dbReference type="Pfam" id="PF26113">
    <property type="entry name" value="GH16_XgeA"/>
    <property type="match status" value="1"/>
</dbReference>
<dbReference type="GO" id="GO:0004553">
    <property type="term" value="F:hydrolase activity, hydrolyzing O-glycosyl compounds"/>
    <property type="evidence" value="ECO:0007669"/>
    <property type="project" value="InterPro"/>
</dbReference>
<dbReference type="InterPro" id="IPR000757">
    <property type="entry name" value="Beta-glucanase-like"/>
</dbReference>
<evidence type="ECO:0000313" key="4">
    <source>
        <dbReference type="EMBL" id="KAJ3047329.1"/>
    </source>
</evidence>
<dbReference type="Proteomes" id="UP001212841">
    <property type="component" value="Unassembled WGS sequence"/>
</dbReference>
<dbReference type="PROSITE" id="PS51762">
    <property type="entry name" value="GH16_2"/>
    <property type="match status" value="1"/>
</dbReference>
<organism evidence="4 5">
    <name type="scientific">Rhizophlyctis rosea</name>
    <dbReference type="NCBI Taxonomy" id="64517"/>
    <lineage>
        <taxon>Eukaryota</taxon>
        <taxon>Fungi</taxon>
        <taxon>Fungi incertae sedis</taxon>
        <taxon>Chytridiomycota</taxon>
        <taxon>Chytridiomycota incertae sedis</taxon>
        <taxon>Chytridiomycetes</taxon>
        <taxon>Rhizophlyctidales</taxon>
        <taxon>Rhizophlyctidaceae</taxon>
        <taxon>Rhizophlyctis</taxon>
    </lineage>
</organism>
<dbReference type="SUPFAM" id="SSF49899">
    <property type="entry name" value="Concanavalin A-like lectins/glucanases"/>
    <property type="match status" value="1"/>
</dbReference>
<dbReference type="InterPro" id="IPR050546">
    <property type="entry name" value="Glycosyl_Hydrlase_16"/>
</dbReference>
<sequence>MKHTTLAISLLLPSLVHCGLPAVPSGWSLKWADDFKGTGQPSRDNWIYDIGHSYPGGAANWGTGEIGYHTDSPNNVFVDGNGNLVLKAIKDNNGGWTTARIETKIPNFAPPPNGILAVEGRLKLPKVAQPQGYWPAFWMLGEHFRGIYTNWPDCGEIDIMENVNGVNTEYGTLHCDKSPGGECYETTGRGGNVGGGGVSLQDGFRVYRMELDVSTSPQAIRWYLDGKQFHTVTQSDLSARVWNGLVSHGYFIILNLAMGGGWPGSPRSDTTSGGEFLIDYVAVYTKGGNGSGSLPPSATTTKTATSTQAASGRCASLLIRWWT</sequence>
<keyword evidence="5" id="KW-1185">Reference proteome</keyword>
<protein>
    <submittedName>
        <fullName evidence="4">Laminin subunit alpha-1</fullName>
    </submittedName>
</protein>
<comment type="similarity">
    <text evidence="1">Belongs to the glycosyl hydrolase 16 family.</text>
</comment>
<dbReference type="Gene3D" id="2.60.120.200">
    <property type="match status" value="1"/>
</dbReference>
<feature type="domain" description="GH16" evidence="3">
    <location>
        <begin position="33"/>
        <end position="289"/>
    </location>
</feature>
<dbReference type="GO" id="GO:0005975">
    <property type="term" value="P:carbohydrate metabolic process"/>
    <property type="evidence" value="ECO:0007669"/>
    <property type="project" value="InterPro"/>
</dbReference>
<evidence type="ECO:0000259" key="3">
    <source>
        <dbReference type="PROSITE" id="PS51762"/>
    </source>
</evidence>